<accession>A0A099IAN7</accession>
<proteinExistence type="predicted"/>
<dbReference type="Proteomes" id="UP000030008">
    <property type="component" value="Unassembled WGS sequence"/>
</dbReference>
<sequence>MKHIEVIDEQGVHLQNTYERRARGLVKKGRAYYVTASFICLFTPPENMEEKTLETNNKKDILTRIDTILQQKEYLQEAFSAIEKIPHDLNEELTAIRTKTIFEIVEAREKTNQEVVALLRAMLDQDVTPQGE</sequence>
<evidence type="ECO:0000313" key="1">
    <source>
        <dbReference type="EMBL" id="KGJ55104.1"/>
    </source>
</evidence>
<name>A0A099IAN7_CLOIN</name>
<dbReference type="AlphaFoldDB" id="A0A099IAN7"/>
<dbReference type="RefSeq" id="WP_044903373.1">
    <property type="nucleotide sequence ID" value="NZ_JQIF01000001.1"/>
</dbReference>
<organism evidence="1 2">
    <name type="scientific">Clostridium innocuum</name>
    <dbReference type="NCBI Taxonomy" id="1522"/>
    <lineage>
        <taxon>Bacteria</taxon>
        <taxon>Bacillati</taxon>
        <taxon>Bacillota</taxon>
        <taxon>Clostridia</taxon>
        <taxon>Eubacteriales</taxon>
        <taxon>Clostridiaceae</taxon>
        <taxon>Clostridium</taxon>
    </lineage>
</organism>
<protein>
    <submittedName>
        <fullName evidence="1">Uncharacterized protein</fullName>
    </submittedName>
</protein>
<evidence type="ECO:0000313" key="2">
    <source>
        <dbReference type="Proteomes" id="UP000030008"/>
    </source>
</evidence>
<dbReference type="EMBL" id="JQIF01000001">
    <property type="protein sequence ID" value="KGJ55104.1"/>
    <property type="molecule type" value="Genomic_DNA"/>
</dbReference>
<comment type="caution">
    <text evidence="1">The sequence shown here is derived from an EMBL/GenBank/DDBJ whole genome shotgun (WGS) entry which is preliminary data.</text>
</comment>
<reference evidence="1 2" key="1">
    <citation type="submission" date="2014-08" db="EMBL/GenBank/DDBJ databases">
        <title>Clostridium innocuum, an unnegligible vancomycin-resistant pathogen causing extra-intestinal infections.</title>
        <authorList>
            <person name="Feng Y."/>
            <person name="Chiu C.-H."/>
        </authorList>
    </citation>
    <scope>NUCLEOTIDE SEQUENCE [LARGE SCALE GENOMIC DNA]</scope>
    <source>
        <strain evidence="1 2">AN88</strain>
    </source>
</reference>
<gene>
    <name evidence="1" type="ORF">CIAN88_00580</name>
</gene>